<sequence length="77" mass="9027">DELKVLDRGNVVIDIENLTRNFDDIEKIEQLRAKTVEKERRTFDYGPFIREFISILHERGELKELLAAADYMGEGDE</sequence>
<protein>
    <submittedName>
        <fullName evidence="1">5297_t:CDS:1</fullName>
    </submittedName>
</protein>
<dbReference type="EMBL" id="CAJVPT010057297">
    <property type="protein sequence ID" value="CAG8758256.1"/>
    <property type="molecule type" value="Genomic_DNA"/>
</dbReference>
<keyword evidence="2" id="KW-1185">Reference proteome</keyword>
<gene>
    <name evidence="1" type="ORF">ACOLOM_LOCUS13075</name>
</gene>
<feature type="non-terminal residue" evidence="1">
    <location>
        <position position="1"/>
    </location>
</feature>
<accession>A0ACA9QM15</accession>
<comment type="caution">
    <text evidence="1">The sequence shown here is derived from an EMBL/GenBank/DDBJ whole genome shotgun (WGS) entry which is preliminary data.</text>
</comment>
<name>A0ACA9QM15_9GLOM</name>
<evidence type="ECO:0000313" key="2">
    <source>
        <dbReference type="Proteomes" id="UP000789525"/>
    </source>
</evidence>
<proteinExistence type="predicted"/>
<organism evidence="1 2">
    <name type="scientific">Acaulospora colombiana</name>
    <dbReference type="NCBI Taxonomy" id="27376"/>
    <lineage>
        <taxon>Eukaryota</taxon>
        <taxon>Fungi</taxon>
        <taxon>Fungi incertae sedis</taxon>
        <taxon>Mucoromycota</taxon>
        <taxon>Glomeromycotina</taxon>
        <taxon>Glomeromycetes</taxon>
        <taxon>Diversisporales</taxon>
        <taxon>Acaulosporaceae</taxon>
        <taxon>Acaulospora</taxon>
    </lineage>
</organism>
<reference evidence="1" key="1">
    <citation type="submission" date="2021-06" db="EMBL/GenBank/DDBJ databases">
        <authorList>
            <person name="Kallberg Y."/>
            <person name="Tangrot J."/>
            <person name="Rosling A."/>
        </authorList>
    </citation>
    <scope>NUCLEOTIDE SEQUENCE</scope>
    <source>
        <strain evidence="1">CL356</strain>
    </source>
</reference>
<evidence type="ECO:0000313" key="1">
    <source>
        <dbReference type="EMBL" id="CAG8758256.1"/>
    </source>
</evidence>
<dbReference type="Proteomes" id="UP000789525">
    <property type="component" value="Unassembled WGS sequence"/>
</dbReference>